<feature type="domain" description="J" evidence="2">
    <location>
        <begin position="8"/>
        <end position="85"/>
    </location>
</feature>
<dbReference type="InterPro" id="IPR036397">
    <property type="entry name" value="RNaseH_sf"/>
</dbReference>
<dbReference type="Gene3D" id="3.30.420.10">
    <property type="entry name" value="Ribonuclease H-like superfamily/Ribonuclease H"/>
    <property type="match status" value="1"/>
</dbReference>
<feature type="region of interest" description="Disordered" evidence="1">
    <location>
        <begin position="309"/>
        <end position="411"/>
    </location>
</feature>
<feature type="compositionally biased region" description="Basic and acidic residues" evidence="1">
    <location>
        <begin position="563"/>
        <end position="573"/>
    </location>
</feature>
<evidence type="ECO:0000313" key="3">
    <source>
        <dbReference type="EMBL" id="KAK6218062.1"/>
    </source>
</evidence>
<reference evidence="3 4" key="1">
    <citation type="submission" date="2023-04" db="EMBL/GenBank/DDBJ databases">
        <title>Colletotrichum tabacum stain YC1 causing leaf anthracnose on Nicotiana tabacum(L.) cv.</title>
        <authorList>
            <person name="Ji Z."/>
            <person name="Wang M."/>
            <person name="Zhang J."/>
            <person name="Wang N."/>
            <person name="Zhou Z."/>
        </authorList>
    </citation>
    <scope>NUCLEOTIDE SEQUENCE [LARGE SCALE GENOMIC DNA]</scope>
    <source>
        <strain evidence="3 4">YC1</strain>
    </source>
</reference>
<sequence length="1181" mass="132031">MPQLPEFNVWDALGFVATEKTTVEELNRIKRRASKHVHPDHARPAGREHVFPSIYQVNEAVDYLTSPDKAVVDAANLQQALKSYAHTRTCPFHPELPVGSPGVFTPPTPPTDGLDEIAADDSSTSRQPTPGAGTANTGALPQLPLRRRGAGTINIPPTYLKYVNQDTWDHPTVTPDKATGSQVDTFVARVITEWRIEGLVGSDLWERFTLEFDGWAEETFELGSGFMIETLRNHLLRYGVFVEWGRGHGKVSANLTDTLNQDVYHYWSSEEFDRWHEKETIFRGHCQVGNLVANITIPPRKGDEIREEMEQLRQQSNSRSTPPVVPPLPPTRPHRLPSNHTPAGGHPHELAPGRGVRVATPRLTPGGQRDQRDASGGGYRGRDGHRNDPDPVDRPSPKQLSDLSKPYSGNDMKYGGERYDVLDVKLTIFRENCNNAGISSDASHLAVAFPFMLKGKAHDFYVQRLCTRVPRDFFILVDAVRRQFETEETIKAYLAEWQQIFLSLQLLNACRGVPEARLCLYNPAVTLEGVCGQLRSAITTAEYEAKAASQFVTCEPHDECHHTPQQHFTDRTYRGNGKVNRYGGKGQGQRRNDRPTPTDRKCYVCKQQGCYSTKHTPDERLSRILHNTFSGITIGEGPRTKADDDESFHMTNAYFGETNFDGKATMGQLADQSFTHYLTKADPGILSDTGAAGHSTAGYPQVVALRRIQPAEIDPEEKVTVRFGGGQPIESSGKVTVHTPLGPIDFHVVPVNTPFFLCLHDMDRLKIQFDNLDDVLRQGDVAVPIVRKLGHPWMLRSPPEKVIAAGNHMTEVELRRLPRRFGHPSVYRLHKLLREAGQEVHLDAIRRLTKYCHHYQLHSHSPHRFRFAIRDAQDYAFHHEIIVDVMYLDGNKPALHIVDPATAFNAAIFPKDTSAKSTWEALRPCWIDVYQGPPDWILADAGRNLTAAEFRQEAKAMSIDVKNSSPSRTITASESWRDTTLLCAGHTISPEKNAQHCRETLPFKAPSSPSTTPPDLTASFPPSSSSALIPERSMAPHRRQTSCDVDDALATRNGPDTSSLKKPAIGSQVRVWREKKGWTAPYRLIDVNGETCTTDGNGPRSFRSTLVTPYHQADSSDNEGIQVTADDLRRIEESTVVVEIPQRRGDDEKTTTLVTEKEAADRALAEKVRKEGHPHHAWRPV</sequence>
<dbReference type="InterPro" id="IPR012337">
    <property type="entry name" value="RNaseH-like_sf"/>
</dbReference>
<comment type="caution">
    <text evidence="3">The sequence shown here is derived from an EMBL/GenBank/DDBJ whole genome shotgun (WGS) entry which is preliminary data.</text>
</comment>
<dbReference type="AlphaFoldDB" id="A0AAV9TD59"/>
<dbReference type="SUPFAM" id="SSF53098">
    <property type="entry name" value="Ribonuclease H-like"/>
    <property type="match status" value="1"/>
</dbReference>
<dbReference type="InterPro" id="IPR001623">
    <property type="entry name" value="DnaJ_domain"/>
</dbReference>
<feature type="compositionally biased region" description="Basic and acidic residues" evidence="1">
    <location>
        <begin position="590"/>
        <end position="599"/>
    </location>
</feature>
<gene>
    <name evidence="3" type="ORF">QIS74_06608</name>
</gene>
<dbReference type="EMBL" id="JASAOK010000037">
    <property type="protein sequence ID" value="KAK6218062.1"/>
    <property type="molecule type" value="Genomic_DNA"/>
</dbReference>
<feature type="compositionally biased region" description="Polar residues" evidence="1">
    <location>
        <begin position="121"/>
        <end position="139"/>
    </location>
</feature>
<evidence type="ECO:0000313" key="4">
    <source>
        <dbReference type="Proteomes" id="UP001327957"/>
    </source>
</evidence>
<organism evidence="3 4">
    <name type="scientific">Colletotrichum tabaci</name>
    <dbReference type="NCBI Taxonomy" id="1209068"/>
    <lineage>
        <taxon>Eukaryota</taxon>
        <taxon>Fungi</taxon>
        <taxon>Dikarya</taxon>
        <taxon>Ascomycota</taxon>
        <taxon>Pezizomycotina</taxon>
        <taxon>Sordariomycetes</taxon>
        <taxon>Hypocreomycetidae</taxon>
        <taxon>Glomerellales</taxon>
        <taxon>Glomerellaceae</taxon>
        <taxon>Colletotrichum</taxon>
        <taxon>Colletotrichum destructivum species complex</taxon>
    </lineage>
</organism>
<keyword evidence="4" id="KW-1185">Reference proteome</keyword>
<dbReference type="PROSITE" id="PS50076">
    <property type="entry name" value="DNAJ_2"/>
    <property type="match status" value="1"/>
</dbReference>
<name>A0AAV9TD59_9PEZI</name>
<feature type="region of interest" description="Disordered" evidence="1">
    <location>
        <begin position="96"/>
        <end position="142"/>
    </location>
</feature>
<dbReference type="Proteomes" id="UP001327957">
    <property type="component" value="Unassembled WGS sequence"/>
</dbReference>
<feature type="region of interest" description="Disordered" evidence="1">
    <location>
        <begin position="563"/>
        <end position="599"/>
    </location>
</feature>
<accession>A0AAV9TD59</accession>
<protein>
    <recommendedName>
        <fullName evidence="2">J domain-containing protein</fullName>
    </recommendedName>
</protein>
<dbReference type="GO" id="GO:0003676">
    <property type="term" value="F:nucleic acid binding"/>
    <property type="evidence" value="ECO:0007669"/>
    <property type="project" value="InterPro"/>
</dbReference>
<evidence type="ECO:0000256" key="1">
    <source>
        <dbReference type="SAM" id="MobiDB-lite"/>
    </source>
</evidence>
<feature type="compositionally biased region" description="Basic and acidic residues" evidence="1">
    <location>
        <begin position="380"/>
        <end position="396"/>
    </location>
</feature>
<proteinExistence type="predicted"/>
<evidence type="ECO:0000259" key="2">
    <source>
        <dbReference type="PROSITE" id="PS50076"/>
    </source>
</evidence>
<feature type="region of interest" description="Disordered" evidence="1">
    <location>
        <begin position="1001"/>
        <end position="1042"/>
    </location>
</feature>